<proteinExistence type="predicted"/>
<feature type="compositionally biased region" description="Low complexity" evidence="1">
    <location>
        <begin position="139"/>
        <end position="148"/>
    </location>
</feature>
<dbReference type="GO" id="GO:0016491">
    <property type="term" value="F:oxidoreductase activity"/>
    <property type="evidence" value="ECO:0007669"/>
    <property type="project" value="InterPro"/>
</dbReference>
<evidence type="ECO:0000256" key="2">
    <source>
        <dbReference type="SAM" id="SignalP"/>
    </source>
</evidence>
<evidence type="ECO:0000256" key="1">
    <source>
        <dbReference type="SAM" id="MobiDB-lite"/>
    </source>
</evidence>
<protein>
    <recommendedName>
        <fullName evidence="5">Nitroreductase domain-containing protein</fullName>
    </recommendedName>
</protein>
<dbReference type="SUPFAM" id="SSF55469">
    <property type="entry name" value="FMN-dependent nitroreductase-like"/>
    <property type="match status" value="1"/>
</dbReference>
<feature type="compositionally biased region" description="Basic residues" evidence="1">
    <location>
        <begin position="150"/>
        <end position="163"/>
    </location>
</feature>
<comment type="caution">
    <text evidence="3">The sequence shown here is derived from an EMBL/GenBank/DDBJ whole genome shotgun (WGS) entry which is preliminary data.</text>
</comment>
<gene>
    <name evidence="3" type="ORF">QFZ22_009401</name>
</gene>
<dbReference type="InterPro" id="IPR000415">
    <property type="entry name" value="Nitroreductase-like"/>
</dbReference>
<feature type="chain" id="PRO_5043342225" description="Nitroreductase domain-containing protein" evidence="2">
    <location>
        <begin position="22"/>
        <end position="241"/>
    </location>
</feature>
<feature type="compositionally biased region" description="Low complexity" evidence="1">
    <location>
        <begin position="191"/>
        <end position="220"/>
    </location>
</feature>
<feature type="signal peptide" evidence="2">
    <location>
        <begin position="1"/>
        <end position="21"/>
    </location>
</feature>
<name>A0AAW8FTK0_9ACTN</name>
<feature type="compositionally biased region" description="Basic residues" evidence="1">
    <location>
        <begin position="103"/>
        <end position="115"/>
    </location>
</feature>
<sequence>MRRIPVLYATTLEALVSAAVAAPSIHNTQPWRFRLGSDALTLEIRGHRAAGPLTTSSTDCAPATVRQVIDAFAEGYERAQLLAVRQEEAARREFIRRPPLRPQRPRPPRRARRTLRPAPVPRARGRRSPRACRLRRGRPGAPAGGTRAHLPLRRPQRPAHHQGRPPAVHRPGPRTRSSATSPNRPAPPPTAAGSPSAAPSPAPAASSSPTKKPSTPSDSPNAPHPPMHRLRPPTRPRNTCS</sequence>
<dbReference type="Proteomes" id="UP001234216">
    <property type="component" value="Unassembled WGS sequence"/>
</dbReference>
<feature type="region of interest" description="Disordered" evidence="1">
    <location>
        <begin position="94"/>
        <end position="241"/>
    </location>
</feature>
<feature type="compositionally biased region" description="Basic residues" evidence="1">
    <location>
        <begin position="123"/>
        <end position="138"/>
    </location>
</feature>
<evidence type="ECO:0008006" key="5">
    <source>
        <dbReference type="Google" id="ProtNLM"/>
    </source>
</evidence>
<evidence type="ECO:0000313" key="3">
    <source>
        <dbReference type="EMBL" id="MDQ0913416.1"/>
    </source>
</evidence>
<evidence type="ECO:0000313" key="4">
    <source>
        <dbReference type="Proteomes" id="UP001234216"/>
    </source>
</evidence>
<dbReference type="Gene3D" id="3.40.109.10">
    <property type="entry name" value="NADH Oxidase"/>
    <property type="match status" value="1"/>
</dbReference>
<dbReference type="EMBL" id="JAUSZV010000005">
    <property type="protein sequence ID" value="MDQ0913416.1"/>
    <property type="molecule type" value="Genomic_DNA"/>
</dbReference>
<keyword evidence="2" id="KW-0732">Signal</keyword>
<organism evidence="3 4">
    <name type="scientific">Streptomyces canus</name>
    <dbReference type="NCBI Taxonomy" id="58343"/>
    <lineage>
        <taxon>Bacteria</taxon>
        <taxon>Bacillati</taxon>
        <taxon>Actinomycetota</taxon>
        <taxon>Actinomycetes</taxon>
        <taxon>Kitasatosporales</taxon>
        <taxon>Streptomycetaceae</taxon>
        <taxon>Streptomyces</taxon>
        <taxon>Streptomyces aurantiacus group</taxon>
    </lineage>
</organism>
<reference evidence="3" key="1">
    <citation type="submission" date="2023-07" db="EMBL/GenBank/DDBJ databases">
        <title>Comparative genomics of wheat-associated soil bacteria to identify genetic determinants of phenazine resistance.</title>
        <authorList>
            <person name="Mouncey N."/>
        </authorList>
    </citation>
    <scope>NUCLEOTIDE SEQUENCE</scope>
    <source>
        <strain evidence="3">V4I22</strain>
    </source>
</reference>
<accession>A0AAW8FTK0</accession>
<dbReference type="AlphaFoldDB" id="A0AAW8FTK0"/>